<feature type="domain" description="Protein kinase" evidence="5">
    <location>
        <begin position="309"/>
        <end position="571"/>
    </location>
</feature>
<dbReference type="InterPro" id="IPR051681">
    <property type="entry name" value="Ser/Thr_Kinases-Pseudokinases"/>
</dbReference>
<keyword evidence="7" id="KW-1185">Reference proteome</keyword>
<feature type="compositionally biased region" description="Low complexity" evidence="4">
    <location>
        <begin position="121"/>
        <end position="133"/>
    </location>
</feature>
<dbReference type="GO" id="GO:0005524">
    <property type="term" value="F:ATP binding"/>
    <property type="evidence" value="ECO:0007669"/>
    <property type="project" value="UniProtKB-UniRule"/>
</dbReference>
<dbReference type="InterPro" id="IPR017441">
    <property type="entry name" value="Protein_kinase_ATP_BS"/>
</dbReference>
<sequence length="591" mass="66248">MDFRSTASTDFQKKAEDSVQKAINLTTQNNINEAINEYKNAMQFLIYASNSVSKPFMKSFYAERINQINYSLNQLEMASNFPLTRVETDPNTQHLFLTGQPPPNFNNNIQSGYPSYPTAIQPNYPSSNYPSQNYPSQNYQPPLNNQPGYPSQMTGVTQSNLYGGTMSLNYPQLGDIQSSVMSIDPTQSSFLGNPPTINVIPEPGDPTQSGQYQFQGYPQFNNSGDNITLGTIPLIPEVDPIQEVNQQPIKPPEHCHSENHHQTPSNGSSSKKDSSSSHSKRKSSGSRSKSKRSSSHVAISDRILNLENFKREGDLGRGSFGMVYLVKEKRTGKLYAVKELLTLDSAEEQKSFLREVEALAQAMHPAILHLHGFSMKISAENPVPAIVTEYLPGGSIQDVIDKKKRFNNTQKMISLVGICSAMKYLHDKLHIVHRDLKPANVMLNGNNEPVVGDFGLAKIMNHSQMRQTQAAGSPVYMAPELMERKEYTNKVDVYAFGVMCFELITETLAFSNVNSLIDLVNLVCRGSRPSFRGLNIQENFKELIKRCWDHDPSVRPSFADIYEELKCNLILEGTDMESYNAYLSKISHRKK</sequence>
<organism evidence="6 7">
    <name type="scientific">Tritrichomonas foetus</name>
    <dbReference type="NCBI Taxonomy" id="1144522"/>
    <lineage>
        <taxon>Eukaryota</taxon>
        <taxon>Metamonada</taxon>
        <taxon>Parabasalia</taxon>
        <taxon>Tritrichomonadida</taxon>
        <taxon>Tritrichomonadidae</taxon>
        <taxon>Tritrichomonas</taxon>
    </lineage>
</organism>
<dbReference type="InterPro" id="IPR036181">
    <property type="entry name" value="MIT_dom_sf"/>
</dbReference>
<evidence type="ECO:0000256" key="1">
    <source>
        <dbReference type="ARBA" id="ARBA00022741"/>
    </source>
</evidence>
<dbReference type="PROSITE" id="PS00108">
    <property type="entry name" value="PROTEIN_KINASE_ST"/>
    <property type="match status" value="1"/>
</dbReference>
<dbReference type="PANTHER" id="PTHR44329">
    <property type="entry name" value="SERINE/THREONINE-PROTEIN KINASE TNNI3K-RELATED"/>
    <property type="match status" value="1"/>
</dbReference>
<dbReference type="InterPro" id="IPR008271">
    <property type="entry name" value="Ser/Thr_kinase_AS"/>
</dbReference>
<evidence type="ECO:0000256" key="4">
    <source>
        <dbReference type="SAM" id="MobiDB-lite"/>
    </source>
</evidence>
<feature type="compositionally biased region" description="Basic and acidic residues" evidence="4">
    <location>
        <begin position="251"/>
        <end position="261"/>
    </location>
</feature>
<dbReference type="SMART" id="SM00220">
    <property type="entry name" value="S_TKc"/>
    <property type="match status" value="1"/>
</dbReference>
<feature type="binding site" evidence="3">
    <location>
        <position position="338"/>
    </location>
    <ligand>
        <name>ATP</name>
        <dbReference type="ChEBI" id="CHEBI:30616"/>
    </ligand>
</feature>
<dbReference type="InterPro" id="IPR000719">
    <property type="entry name" value="Prot_kinase_dom"/>
</dbReference>
<gene>
    <name evidence="6" type="ORF">TRFO_04992</name>
</gene>
<comment type="caution">
    <text evidence="6">The sequence shown here is derived from an EMBL/GenBank/DDBJ whole genome shotgun (WGS) entry which is preliminary data.</text>
</comment>
<evidence type="ECO:0000256" key="2">
    <source>
        <dbReference type="ARBA" id="ARBA00022840"/>
    </source>
</evidence>
<evidence type="ECO:0000256" key="3">
    <source>
        <dbReference type="PROSITE-ProRule" id="PRU10141"/>
    </source>
</evidence>
<dbReference type="GO" id="GO:0004674">
    <property type="term" value="F:protein serine/threonine kinase activity"/>
    <property type="evidence" value="ECO:0007669"/>
    <property type="project" value="TreeGrafter"/>
</dbReference>
<name>A0A1J4KE37_9EUKA</name>
<evidence type="ECO:0000259" key="5">
    <source>
        <dbReference type="PROSITE" id="PS50011"/>
    </source>
</evidence>
<dbReference type="CDD" id="cd13999">
    <property type="entry name" value="STKc_MAP3K-like"/>
    <property type="match status" value="1"/>
</dbReference>
<accession>A0A1J4KE37</accession>
<evidence type="ECO:0000313" key="6">
    <source>
        <dbReference type="EMBL" id="OHT07894.1"/>
    </source>
</evidence>
<dbReference type="VEuPathDB" id="TrichDB:TRFO_04992"/>
<dbReference type="InterPro" id="IPR011009">
    <property type="entry name" value="Kinase-like_dom_sf"/>
</dbReference>
<dbReference type="Pfam" id="PF00069">
    <property type="entry name" value="Pkinase"/>
    <property type="match status" value="1"/>
</dbReference>
<evidence type="ECO:0000313" key="7">
    <source>
        <dbReference type="Proteomes" id="UP000179807"/>
    </source>
</evidence>
<dbReference type="OrthoDB" id="4062651at2759"/>
<protein>
    <recommendedName>
        <fullName evidence="5">Protein kinase domain-containing protein</fullName>
    </recommendedName>
</protein>
<dbReference type="GeneID" id="94826927"/>
<dbReference type="AlphaFoldDB" id="A0A1J4KE37"/>
<proteinExistence type="predicted"/>
<keyword evidence="2 3" id="KW-0067">ATP-binding</keyword>
<dbReference type="Proteomes" id="UP000179807">
    <property type="component" value="Unassembled WGS sequence"/>
</dbReference>
<dbReference type="PANTHER" id="PTHR44329:SF214">
    <property type="entry name" value="PROTEIN KINASE DOMAIN-CONTAINING PROTEIN"/>
    <property type="match status" value="1"/>
</dbReference>
<feature type="compositionally biased region" description="Basic residues" evidence="4">
    <location>
        <begin position="278"/>
        <end position="294"/>
    </location>
</feature>
<dbReference type="SUPFAM" id="SSF116846">
    <property type="entry name" value="MIT domain"/>
    <property type="match status" value="1"/>
</dbReference>
<dbReference type="SUPFAM" id="SSF56112">
    <property type="entry name" value="Protein kinase-like (PK-like)"/>
    <property type="match status" value="1"/>
</dbReference>
<dbReference type="Gene3D" id="1.10.510.10">
    <property type="entry name" value="Transferase(Phosphotransferase) domain 1"/>
    <property type="match status" value="1"/>
</dbReference>
<reference evidence="6" key="1">
    <citation type="submission" date="2016-10" db="EMBL/GenBank/DDBJ databases">
        <authorList>
            <person name="Benchimol M."/>
            <person name="Almeida L.G."/>
            <person name="Vasconcelos A.T."/>
            <person name="Perreira-Neves A."/>
            <person name="Rosa I.A."/>
            <person name="Tasca T."/>
            <person name="Bogo M.R."/>
            <person name="de Souza W."/>
        </authorList>
    </citation>
    <scope>NUCLEOTIDE SEQUENCE [LARGE SCALE GENOMIC DNA]</scope>
    <source>
        <strain evidence="6">K</strain>
    </source>
</reference>
<dbReference type="EMBL" id="MLAK01000682">
    <property type="protein sequence ID" value="OHT07894.1"/>
    <property type="molecule type" value="Genomic_DNA"/>
</dbReference>
<dbReference type="RefSeq" id="XP_068361030.1">
    <property type="nucleotide sequence ID" value="XM_068492223.1"/>
</dbReference>
<feature type="region of interest" description="Disordered" evidence="4">
    <location>
        <begin position="101"/>
        <end position="133"/>
    </location>
</feature>
<dbReference type="PROSITE" id="PS50011">
    <property type="entry name" value="PROTEIN_KINASE_DOM"/>
    <property type="match status" value="1"/>
</dbReference>
<keyword evidence="1 3" id="KW-0547">Nucleotide-binding</keyword>
<dbReference type="PROSITE" id="PS00107">
    <property type="entry name" value="PROTEIN_KINASE_ATP"/>
    <property type="match status" value="1"/>
</dbReference>
<feature type="region of interest" description="Disordered" evidence="4">
    <location>
        <begin position="247"/>
        <end position="297"/>
    </location>
</feature>